<dbReference type="AlphaFoldDB" id="A0A915DRJ7"/>
<name>A0A915DRJ7_9BILA</name>
<feature type="chain" id="PRO_5037264424" evidence="2">
    <location>
        <begin position="24"/>
        <end position="282"/>
    </location>
</feature>
<sequence>MAKIYYLLNFFLFLISVLKSAQARYEFLGNAVGTPCSQNLSTAKLDILVFLDITGTYDIRAQIKSALQRQLSTLVLGIILTLHVLGFFTTMTGAFTAIMLRCSEDGCYQFQHTNWLFRSDAYEQAVASFAATPGQSLSIYEQYLKTICILLLSMAYANALETLLNCVCLMLKLSTLSTMETREGVLVALTSPEKFNFVHEEVVAKELGPKSEYIVGLHKSLKTKEFSWYYYDSEEVPLGQYRKWAPDNHNDTGYTGYVKIFGKFQYGLAMGPYIKELLMFVN</sequence>
<keyword evidence="3" id="KW-1185">Reference proteome</keyword>
<proteinExistence type="predicted"/>
<reference evidence="4" key="1">
    <citation type="submission" date="2022-11" db="UniProtKB">
        <authorList>
            <consortium name="WormBaseParasite"/>
        </authorList>
    </citation>
    <scope>IDENTIFICATION</scope>
</reference>
<protein>
    <submittedName>
        <fullName evidence="4">Uncharacterized protein</fullName>
    </submittedName>
</protein>
<evidence type="ECO:0000313" key="3">
    <source>
        <dbReference type="Proteomes" id="UP000887574"/>
    </source>
</evidence>
<keyword evidence="1" id="KW-0472">Membrane</keyword>
<feature type="signal peptide" evidence="2">
    <location>
        <begin position="1"/>
        <end position="23"/>
    </location>
</feature>
<feature type="transmembrane region" description="Helical" evidence="1">
    <location>
        <begin position="71"/>
        <end position="100"/>
    </location>
</feature>
<dbReference type="Gene3D" id="3.10.100.10">
    <property type="entry name" value="Mannose-Binding Protein A, subunit A"/>
    <property type="match status" value="1"/>
</dbReference>
<organism evidence="3 4">
    <name type="scientific">Ditylenchus dipsaci</name>
    <dbReference type="NCBI Taxonomy" id="166011"/>
    <lineage>
        <taxon>Eukaryota</taxon>
        <taxon>Metazoa</taxon>
        <taxon>Ecdysozoa</taxon>
        <taxon>Nematoda</taxon>
        <taxon>Chromadorea</taxon>
        <taxon>Rhabditida</taxon>
        <taxon>Tylenchina</taxon>
        <taxon>Tylenchomorpha</taxon>
        <taxon>Sphaerularioidea</taxon>
        <taxon>Anguinidae</taxon>
        <taxon>Anguininae</taxon>
        <taxon>Ditylenchus</taxon>
    </lineage>
</organism>
<evidence type="ECO:0000256" key="2">
    <source>
        <dbReference type="SAM" id="SignalP"/>
    </source>
</evidence>
<accession>A0A915DRJ7</accession>
<dbReference type="Proteomes" id="UP000887574">
    <property type="component" value="Unplaced"/>
</dbReference>
<keyword evidence="2" id="KW-0732">Signal</keyword>
<dbReference type="InterPro" id="IPR016186">
    <property type="entry name" value="C-type_lectin-like/link_sf"/>
</dbReference>
<keyword evidence="1" id="KW-1133">Transmembrane helix</keyword>
<evidence type="ECO:0000256" key="1">
    <source>
        <dbReference type="SAM" id="Phobius"/>
    </source>
</evidence>
<evidence type="ECO:0000313" key="4">
    <source>
        <dbReference type="WBParaSite" id="jg22387"/>
    </source>
</evidence>
<keyword evidence="1" id="KW-0812">Transmembrane</keyword>
<dbReference type="WBParaSite" id="jg22387">
    <property type="protein sequence ID" value="jg22387"/>
    <property type="gene ID" value="jg22387"/>
</dbReference>